<keyword evidence="1" id="KW-0472">Membrane</keyword>
<evidence type="ECO:0000256" key="1">
    <source>
        <dbReference type="SAM" id="Phobius"/>
    </source>
</evidence>
<dbReference type="EMBL" id="FNPH01000006">
    <property type="protein sequence ID" value="SDZ16375.1"/>
    <property type="molecule type" value="Genomic_DNA"/>
</dbReference>
<dbReference type="Proteomes" id="UP000242415">
    <property type="component" value="Unassembled WGS sequence"/>
</dbReference>
<gene>
    <name evidence="2" type="ORF">SAMN05444365_106102</name>
</gene>
<dbReference type="OrthoDB" id="5186720at2"/>
<keyword evidence="1" id="KW-1133">Transmembrane helix</keyword>
<keyword evidence="1" id="KW-0812">Transmembrane</keyword>
<evidence type="ECO:0000313" key="2">
    <source>
        <dbReference type="EMBL" id="SDZ16375.1"/>
    </source>
</evidence>
<feature type="transmembrane region" description="Helical" evidence="1">
    <location>
        <begin position="111"/>
        <end position="134"/>
    </location>
</feature>
<dbReference type="STRING" id="405436.SAMN05444365_106102"/>
<dbReference type="AlphaFoldDB" id="A0A1H3QTN6"/>
<sequence>MNPSAALGRRLLIASALAMTFGQGAADWNRSHTFGPGYGPHARWHGVNEVVSAALDGGLMLWLLTRTGPRERRLATTVAALLPVVRYGPSNVTLAVPGASPYAEGARRTRLLGLPAALVAQDTVIALAAAGYWLQRRSGALRRR</sequence>
<accession>A0A1H3QTN6</accession>
<keyword evidence="3" id="KW-1185">Reference proteome</keyword>
<organism evidence="2 3">
    <name type="scientific">Micromonospora pattaloongensis</name>
    <dbReference type="NCBI Taxonomy" id="405436"/>
    <lineage>
        <taxon>Bacteria</taxon>
        <taxon>Bacillati</taxon>
        <taxon>Actinomycetota</taxon>
        <taxon>Actinomycetes</taxon>
        <taxon>Micromonosporales</taxon>
        <taxon>Micromonosporaceae</taxon>
        <taxon>Micromonospora</taxon>
    </lineage>
</organism>
<dbReference type="RefSeq" id="WP_091558537.1">
    <property type="nucleotide sequence ID" value="NZ_FNPH01000006.1"/>
</dbReference>
<evidence type="ECO:0000313" key="3">
    <source>
        <dbReference type="Proteomes" id="UP000242415"/>
    </source>
</evidence>
<protein>
    <submittedName>
        <fullName evidence="2">Uncharacterized protein</fullName>
    </submittedName>
</protein>
<name>A0A1H3QTN6_9ACTN</name>
<reference evidence="3" key="1">
    <citation type="submission" date="2016-10" db="EMBL/GenBank/DDBJ databases">
        <authorList>
            <person name="Varghese N."/>
            <person name="Submissions S."/>
        </authorList>
    </citation>
    <scope>NUCLEOTIDE SEQUENCE [LARGE SCALE GENOMIC DNA]</scope>
    <source>
        <strain evidence="3">DSM 45245</strain>
    </source>
</reference>
<proteinExistence type="predicted"/>